<dbReference type="AlphaFoldDB" id="A0A8X6ML34"/>
<evidence type="ECO:0000313" key="4">
    <source>
        <dbReference type="Proteomes" id="UP000886998"/>
    </source>
</evidence>
<accession>A0A8X6ML34</accession>
<evidence type="ECO:0000256" key="1">
    <source>
        <dbReference type="SAM" id="Phobius"/>
    </source>
</evidence>
<dbReference type="OrthoDB" id="2624652at2759"/>
<keyword evidence="1" id="KW-0472">Membrane</keyword>
<dbReference type="Proteomes" id="UP000886998">
    <property type="component" value="Unassembled WGS sequence"/>
</dbReference>
<keyword evidence="1" id="KW-0812">Transmembrane</keyword>
<feature type="domain" description="Groucho/TLE N-terminal Q-rich" evidence="2">
    <location>
        <begin position="17"/>
        <end position="46"/>
    </location>
</feature>
<comment type="caution">
    <text evidence="3">The sequence shown here is derived from an EMBL/GenBank/DDBJ whole genome shotgun (WGS) entry which is preliminary data.</text>
</comment>
<evidence type="ECO:0000313" key="3">
    <source>
        <dbReference type="EMBL" id="GFS62970.1"/>
    </source>
</evidence>
<evidence type="ECO:0000259" key="2">
    <source>
        <dbReference type="Pfam" id="PF03920"/>
    </source>
</evidence>
<gene>
    <name evidence="3" type="primary">tle3b_1</name>
    <name evidence="3" type="ORF">TNIN_492161</name>
</gene>
<name>A0A8X6ML34_9ARAC</name>
<organism evidence="3 4">
    <name type="scientific">Trichonephila inaurata madagascariensis</name>
    <dbReference type="NCBI Taxonomy" id="2747483"/>
    <lineage>
        <taxon>Eukaryota</taxon>
        <taxon>Metazoa</taxon>
        <taxon>Ecdysozoa</taxon>
        <taxon>Arthropoda</taxon>
        <taxon>Chelicerata</taxon>
        <taxon>Arachnida</taxon>
        <taxon>Araneae</taxon>
        <taxon>Araneomorphae</taxon>
        <taxon>Entelegynae</taxon>
        <taxon>Araneoidea</taxon>
        <taxon>Nephilidae</taxon>
        <taxon>Trichonephila</taxon>
        <taxon>Trichonephila inaurata</taxon>
    </lineage>
</organism>
<dbReference type="EMBL" id="BMAV01027869">
    <property type="protein sequence ID" value="GFS62970.1"/>
    <property type="molecule type" value="Genomic_DNA"/>
</dbReference>
<proteinExistence type="predicted"/>
<dbReference type="InterPro" id="IPR005617">
    <property type="entry name" value="Groucho/TLE_N"/>
</dbReference>
<keyword evidence="4" id="KW-1185">Reference proteome</keyword>
<keyword evidence="1" id="KW-1133">Transmembrane helix</keyword>
<sequence>MYPARHPGPPPQAGQPFKFTVAESCDRIKEEFSFLQAQYHKIPLFCSLPINIDRKCVCRWSQEVYSENTSPRQPPLESARPILLNTPDDSRVRPSSGVGEQLVVFWHHWLGLGNGFVQSDHFVPFSAIRLLFLVWFACLFYCVMSRF</sequence>
<feature type="transmembrane region" description="Helical" evidence="1">
    <location>
        <begin position="122"/>
        <end position="143"/>
    </location>
</feature>
<protein>
    <submittedName>
        <fullName evidence="3">Transducin-like enhancer protein 3-B</fullName>
    </submittedName>
</protein>
<dbReference type="Pfam" id="PF03920">
    <property type="entry name" value="TLE_N"/>
    <property type="match status" value="1"/>
</dbReference>
<reference evidence="3" key="1">
    <citation type="submission" date="2020-08" db="EMBL/GenBank/DDBJ databases">
        <title>Multicomponent nature underlies the extraordinary mechanical properties of spider dragline silk.</title>
        <authorList>
            <person name="Kono N."/>
            <person name="Nakamura H."/>
            <person name="Mori M."/>
            <person name="Yoshida Y."/>
            <person name="Ohtoshi R."/>
            <person name="Malay A.D."/>
            <person name="Moran D.A.P."/>
            <person name="Tomita M."/>
            <person name="Numata K."/>
            <person name="Arakawa K."/>
        </authorList>
    </citation>
    <scope>NUCLEOTIDE SEQUENCE</scope>
</reference>